<evidence type="ECO:0008006" key="4">
    <source>
        <dbReference type="Google" id="ProtNLM"/>
    </source>
</evidence>
<dbReference type="Proteomes" id="UP000719766">
    <property type="component" value="Unassembled WGS sequence"/>
</dbReference>
<feature type="compositionally biased region" description="Basic and acidic residues" evidence="1">
    <location>
        <begin position="1"/>
        <end position="43"/>
    </location>
</feature>
<evidence type="ECO:0000256" key="1">
    <source>
        <dbReference type="SAM" id="MobiDB-lite"/>
    </source>
</evidence>
<feature type="region of interest" description="Disordered" evidence="1">
    <location>
        <begin position="1"/>
        <end position="76"/>
    </location>
</feature>
<dbReference type="GeneID" id="64593319"/>
<reference evidence="2" key="1">
    <citation type="journal article" date="2020" name="New Phytol.">
        <title>Comparative genomics reveals dynamic genome evolution in host specialist ectomycorrhizal fungi.</title>
        <authorList>
            <person name="Lofgren L.A."/>
            <person name="Nguyen N.H."/>
            <person name="Vilgalys R."/>
            <person name="Ruytinx J."/>
            <person name="Liao H.L."/>
            <person name="Branco S."/>
            <person name="Kuo A."/>
            <person name="LaButti K."/>
            <person name="Lipzen A."/>
            <person name="Andreopoulos W."/>
            <person name="Pangilinan J."/>
            <person name="Riley R."/>
            <person name="Hundley H."/>
            <person name="Na H."/>
            <person name="Barry K."/>
            <person name="Grigoriev I.V."/>
            <person name="Stajich J.E."/>
            <person name="Kennedy P.G."/>
        </authorList>
    </citation>
    <scope>NUCLEOTIDE SEQUENCE</scope>
    <source>
        <strain evidence="2">S12</strain>
    </source>
</reference>
<keyword evidence="3" id="KW-1185">Reference proteome</keyword>
<protein>
    <recommendedName>
        <fullName evidence="4">RNase H type-1 domain-containing protein</fullName>
    </recommendedName>
</protein>
<proteinExistence type="predicted"/>
<dbReference type="EMBL" id="JABBWE010000002">
    <property type="protein sequence ID" value="KAG1806373.1"/>
    <property type="molecule type" value="Genomic_DNA"/>
</dbReference>
<dbReference type="AlphaFoldDB" id="A0A9P7J6Y9"/>
<sequence>MLNHSQERKREEEQRKRSERFRLKDGKGSENGRYLDNRRNAHDSHRHTQRTYQPTPFPTAAKENPRTIEKVNTVRHNPKWELDAQIEIAASKEEAVQADEAADEEVRIYSDGSAIDRGVGAAAVLTREGRKLKILHFHLGPALQHTVYKAEIVEMILAVELLR</sequence>
<evidence type="ECO:0000313" key="3">
    <source>
        <dbReference type="Proteomes" id="UP000719766"/>
    </source>
</evidence>
<accession>A0A9P7J6Y9</accession>
<dbReference type="RefSeq" id="XP_041166844.1">
    <property type="nucleotide sequence ID" value="XM_041299555.1"/>
</dbReference>
<name>A0A9P7J6Y9_9AGAM</name>
<comment type="caution">
    <text evidence="2">The sequence shown here is derived from an EMBL/GenBank/DDBJ whole genome shotgun (WGS) entry which is preliminary data.</text>
</comment>
<gene>
    <name evidence="2" type="ORF">HD556DRAFT_1302865</name>
</gene>
<dbReference type="OrthoDB" id="2653390at2759"/>
<evidence type="ECO:0000313" key="2">
    <source>
        <dbReference type="EMBL" id="KAG1806373.1"/>
    </source>
</evidence>
<organism evidence="2 3">
    <name type="scientific">Suillus plorans</name>
    <dbReference type="NCBI Taxonomy" id="116603"/>
    <lineage>
        <taxon>Eukaryota</taxon>
        <taxon>Fungi</taxon>
        <taxon>Dikarya</taxon>
        <taxon>Basidiomycota</taxon>
        <taxon>Agaricomycotina</taxon>
        <taxon>Agaricomycetes</taxon>
        <taxon>Agaricomycetidae</taxon>
        <taxon>Boletales</taxon>
        <taxon>Suillineae</taxon>
        <taxon>Suillaceae</taxon>
        <taxon>Suillus</taxon>
    </lineage>
</organism>